<dbReference type="Proteomes" id="UP001567537">
    <property type="component" value="Unassembled WGS sequence"/>
</dbReference>
<dbReference type="EMBL" id="JAHWZY010000045">
    <property type="protein sequence ID" value="MEZ3182544.1"/>
    <property type="molecule type" value="Genomic_DNA"/>
</dbReference>
<dbReference type="Pfam" id="PF06722">
    <property type="entry name" value="EryCIII-like_C"/>
    <property type="match status" value="1"/>
</dbReference>
<dbReference type="InterPro" id="IPR050426">
    <property type="entry name" value="Glycosyltransferase_28"/>
</dbReference>
<name>A0ABV4J8Q7_9ACTN</name>
<accession>A0ABV4J8Q7</accession>
<gene>
    <name evidence="6" type="ORF">KYY02_28960</name>
</gene>
<evidence type="ECO:0000256" key="2">
    <source>
        <dbReference type="ARBA" id="ARBA00022676"/>
    </source>
</evidence>
<dbReference type="InterPro" id="IPR002213">
    <property type="entry name" value="UDP_glucos_trans"/>
</dbReference>
<keyword evidence="3" id="KW-0808">Transferase</keyword>
<evidence type="ECO:0000313" key="6">
    <source>
        <dbReference type="EMBL" id="MEZ3182544.1"/>
    </source>
</evidence>
<evidence type="ECO:0000259" key="4">
    <source>
        <dbReference type="Pfam" id="PF06722"/>
    </source>
</evidence>
<sequence>MKYLFLTGGSPATVFAFAPLATALRNAGHTVFVATIKENVPVVEGVGLSPVDVATMSELEILSKDGSEDPERMLDDPVQQMRLVGRWYGRMARGCMTALTDLVGQWSPDVIVGGRLTYAGQLLAVRLGTPYVRHPWGLADWSAYDVGGGEELAPELRELGLDRLPLPDMTLDICPPVLLAGRTGPAEPGTPMRWTPANLQRHLEPWMYVRGKRPRICVTTGTRVTDEKTFAALGRGSDFLRTLVTTATKLDAEILVAAPEEVVADLRAEMPEVRAGWIPLDVVAPTCDVIVSHGGTNTSMVALNAGVPQLNIAKMYISEAQSRLISDFGAGVTVPVGEASEESVTEACGDLLNDPRYRRKAQEAAADMAALPLAAELVGRLEALVADRAHPASRPGLAGQRNGEGR</sequence>
<dbReference type="InterPro" id="IPR048284">
    <property type="entry name" value="EryCIII-like_N"/>
</dbReference>
<dbReference type="Gene3D" id="3.40.50.2000">
    <property type="entry name" value="Glycogen Phosphorylase B"/>
    <property type="match status" value="2"/>
</dbReference>
<proteinExistence type="inferred from homology"/>
<protein>
    <submittedName>
        <fullName evidence="6">DUF1205 domain-containing protein</fullName>
    </submittedName>
</protein>
<feature type="domain" description="Erythromycin biosynthesis protein CIII-like C-terminal" evidence="4">
    <location>
        <begin position="243"/>
        <end position="384"/>
    </location>
</feature>
<evidence type="ECO:0000313" key="7">
    <source>
        <dbReference type="Proteomes" id="UP001567537"/>
    </source>
</evidence>
<evidence type="ECO:0000256" key="3">
    <source>
        <dbReference type="ARBA" id="ARBA00022679"/>
    </source>
</evidence>
<dbReference type="Pfam" id="PF21036">
    <property type="entry name" value="EryCIII-like_N"/>
    <property type="match status" value="1"/>
</dbReference>
<comment type="caution">
    <text evidence="6">The sequence shown here is derived from an EMBL/GenBank/DDBJ whole genome shotgun (WGS) entry which is preliminary data.</text>
</comment>
<feature type="domain" description="Erythromycin biosynthesis protein CIII-like N-terminal" evidence="5">
    <location>
        <begin position="23"/>
        <end position="221"/>
    </location>
</feature>
<dbReference type="CDD" id="cd03784">
    <property type="entry name" value="GT1_Gtf-like"/>
    <property type="match status" value="1"/>
</dbReference>
<keyword evidence="7" id="KW-1185">Reference proteome</keyword>
<dbReference type="RefSeq" id="WP_371243317.1">
    <property type="nucleotide sequence ID" value="NZ_JAHWZY010000045.1"/>
</dbReference>
<keyword evidence="2" id="KW-0328">Glycosyltransferase</keyword>
<reference evidence="6 7" key="1">
    <citation type="journal article" date="2021" name="Res Sq">
        <title>Streptomyces Pimoensis sp. nov., Isolated From the Taklimakan Desert in Xinjiang, China.</title>
        <authorList>
            <person name="Zhang P."/>
            <person name="Luo X."/>
            <person name="Luo X."/>
            <person name="Liu Z."/>
            <person name="Xia Z."/>
            <person name="Wan C."/>
            <person name="zhang L."/>
        </authorList>
    </citation>
    <scope>NUCLEOTIDE SEQUENCE [LARGE SCALE GENOMIC DNA]</scope>
    <source>
        <strain evidence="6 7">TRM75549</strain>
    </source>
</reference>
<comment type="similarity">
    <text evidence="1">Belongs to the glycosyltransferase 28 family.</text>
</comment>
<dbReference type="SUPFAM" id="SSF53756">
    <property type="entry name" value="UDP-Glycosyltransferase/glycogen phosphorylase"/>
    <property type="match status" value="1"/>
</dbReference>
<dbReference type="PANTHER" id="PTHR48050:SF13">
    <property type="entry name" value="STEROL 3-BETA-GLUCOSYLTRANSFERASE UGT80A2"/>
    <property type="match status" value="1"/>
</dbReference>
<evidence type="ECO:0000259" key="5">
    <source>
        <dbReference type="Pfam" id="PF21036"/>
    </source>
</evidence>
<dbReference type="PANTHER" id="PTHR48050">
    <property type="entry name" value="STEROL 3-BETA-GLUCOSYLTRANSFERASE"/>
    <property type="match status" value="1"/>
</dbReference>
<dbReference type="InterPro" id="IPR010610">
    <property type="entry name" value="EryCIII-like_C"/>
</dbReference>
<organism evidence="6 7">
    <name type="scientific">Streptomyces pimonensis</name>
    <dbReference type="NCBI Taxonomy" id="2860288"/>
    <lineage>
        <taxon>Bacteria</taxon>
        <taxon>Bacillati</taxon>
        <taxon>Actinomycetota</taxon>
        <taxon>Actinomycetes</taxon>
        <taxon>Kitasatosporales</taxon>
        <taxon>Streptomycetaceae</taxon>
        <taxon>Streptomyces</taxon>
    </lineage>
</organism>
<evidence type="ECO:0000256" key="1">
    <source>
        <dbReference type="ARBA" id="ARBA00006962"/>
    </source>
</evidence>